<proteinExistence type="predicted"/>
<accession>A0A1I7U444</accession>
<dbReference type="Proteomes" id="UP000095282">
    <property type="component" value="Unplaced"/>
</dbReference>
<keyword evidence="1" id="KW-1185">Reference proteome</keyword>
<name>A0A1I7U444_9PELO</name>
<reference evidence="2" key="1">
    <citation type="submission" date="2016-11" db="UniProtKB">
        <authorList>
            <consortium name="WormBaseParasite"/>
        </authorList>
    </citation>
    <scope>IDENTIFICATION</scope>
</reference>
<sequence>MSTEFQFPLLKLPWVCLEHFLNTSGVFNVFDLITFSLISKKCYRIVKSLKHRELKVYDIIINDNCIEIMFVRSELKIIGKWKLNLGDEWKTNPLMELYYFQPDDDNWVPARALQLLTDDPESSAVNVFRYLMALFPRPVEQVNVTLDEFNQSEQIVHSFNINECETLRINNENKMSKSEVIRILKITKIKRAVSFNVDLEPGFPYENDLILPKKFSFPRGQATREMIFELKFHILTAIKCKLSEITPNDFIDFVMRWYNSNDTSFEMLLLHWGERTGELDLETSLPLDLHEYDENRRGRYVRVSRNQVIDTSIGWDFQRSDGLWATILRTRSKALYFYVWHDCSSRDFVFNGFEEFI</sequence>
<evidence type="ECO:0000313" key="2">
    <source>
        <dbReference type="WBParaSite" id="Csp11.Scaffold629.g14652.t1"/>
    </source>
</evidence>
<dbReference type="PANTHER" id="PTHR21503">
    <property type="entry name" value="F-BOX-CONTAINING HYPOTHETICAL PROTEIN C.ELEGANS"/>
    <property type="match status" value="1"/>
</dbReference>
<protein>
    <submittedName>
        <fullName evidence="2">F-box domain-containing protein</fullName>
    </submittedName>
</protein>
<dbReference type="WBParaSite" id="Csp11.Scaffold629.g14652.t1">
    <property type="protein sequence ID" value="Csp11.Scaffold629.g14652.t1"/>
    <property type="gene ID" value="Csp11.Scaffold629.g14652"/>
</dbReference>
<dbReference type="AlphaFoldDB" id="A0A1I7U444"/>
<dbReference type="eggNOG" id="ENOG502TJUY">
    <property type="taxonomic scope" value="Eukaryota"/>
</dbReference>
<organism evidence="1 2">
    <name type="scientific">Caenorhabditis tropicalis</name>
    <dbReference type="NCBI Taxonomy" id="1561998"/>
    <lineage>
        <taxon>Eukaryota</taxon>
        <taxon>Metazoa</taxon>
        <taxon>Ecdysozoa</taxon>
        <taxon>Nematoda</taxon>
        <taxon>Chromadorea</taxon>
        <taxon>Rhabditida</taxon>
        <taxon>Rhabditina</taxon>
        <taxon>Rhabditomorpha</taxon>
        <taxon>Rhabditoidea</taxon>
        <taxon>Rhabditidae</taxon>
        <taxon>Peloderinae</taxon>
        <taxon>Caenorhabditis</taxon>
    </lineage>
</organism>
<evidence type="ECO:0000313" key="1">
    <source>
        <dbReference type="Proteomes" id="UP000095282"/>
    </source>
</evidence>